<dbReference type="EMBL" id="LXQA011067949">
    <property type="protein sequence ID" value="MCI83471.1"/>
    <property type="molecule type" value="Genomic_DNA"/>
</dbReference>
<accession>A0A392V961</accession>
<evidence type="ECO:0000313" key="2">
    <source>
        <dbReference type="Proteomes" id="UP000265520"/>
    </source>
</evidence>
<evidence type="ECO:0000313" key="1">
    <source>
        <dbReference type="EMBL" id="MCI83471.1"/>
    </source>
</evidence>
<dbReference type="Proteomes" id="UP000265520">
    <property type="component" value="Unassembled WGS sequence"/>
</dbReference>
<organism evidence="1 2">
    <name type="scientific">Trifolium medium</name>
    <dbReference type="NCBI Taxonomy" id="97028"/>
    <lineage>
        <taxon>Eukaryota</taxon>
        <taxon>Viridiplantae</taxon>
        <taxon>Streptophyta</taxon>
        <taxon>Embryophyta</taxon>
        <taxon>Tracheophyta</taxon>
        <taxon>Spermatophyta</taxon>
        <taxon>Magnoliopsida</taxon>
        <taxon>eudicotyledons</taxon>
        <taxon>Gunneridae</taxon>
        <taxon>Pentapetalae</taxon>
        <taxon>rosids</taxon>
        <taxon>fabids</taxon>
        <taxon>Fabales</taxon>
        <taxon>Fabaceae</taxon>
        <taxon>Papilionoideae</taxon>
        <taxon>50 kb inversion clade</taxon>
        <taxon>NPAAA clade</taxon>
        <taxon>Hologalegina</taxon>
        <taxon>IRL clade</taxon>
        <taxon>Trifolieae</taxon>
        <taxon>Trifolium</taxon>
    </lineage>
</organism>
<proteinExistence type="predicted"/>
<sequence length="23" mass="2725">MGLMLQEYKRGRHHISTQNLKAL</sequence>
<protein>
    <submittedName>
        <fullName evidence="1">Uncharacterized protein</fullName>
    </submittedName>
</protein>
<dbReference type="AlphaFoldDB" id="A0A392V961"/>
<comment type="caution">
    <text evidence="1">The sequence shown here is derived from an EMBL/GenBank/DDBJ whole genome shotgun (WGS) entry which is preliminary data.</text>
</comment>
<reference evidence="1 2" key="1">
    <citation type="journal article" date="2018" name="Front. Plant Sci.">
        <title>Red Clover (Trifolium pratense) and Zigzag Clover (T. medium) - A Picture of Genomic Similarities and Differences.</title>
        <authorList>
            <person name="Dluhosova J."/>
            <person name="Istvanek J."/>
            <person name="Nedelnik J."/>
            <person name="Repkova J."/>
        </authorList>
    </citation>
    <scope>NUCLEOTIDE SEQUENCE [LARGE SCALE GENOMIC DNA]</scope>
    <source>
        <strain evidence="2">cv. 10/8</strain>
        <tissue evidence="1">Leaf</tissue>
    </source>
</reference>
<feature type="non-terminal residue" evidence="1">
    <location>
        <position position="23"/>
    </location>
</feature>
<keyword evidence="2" id="KW-1185">Reference proteome</keyword>
<name>A0A392V961_9FABA</name>